<accession>A0A7R9WU89</accession>
<keyword evidence="1" id="KW-0812">Transmembrane</keyword>
<feature type="transmembrane region" description="Helical" evidence="1">
    <location>
        <begin position="84"/>
        <end position="111"/>
    </location>
</feature>
<organism evidence="3">
    <name type="scientific">Craspedostauros australis</name>
    <dbReference type="NCBI Taxonomy" id="1486917"/>
    <lineage>
        <taxon>Eukaryota</taxon>
        <taxon>Sar</taxon>
        <taxon>Stramenopiles</taxon>
        <taxon>Ochrophyta</taxon>
        <taxon>Bacillariophyta</taxon>
        <taxon>Bacillariophyceae</taxon>
        <taxon>Bacillariophycidae</taxon>
        <taxon>Naviculales</taxon>
        <taxon>Naviculaceae</taxon>
        <taxon>Craspedostauros</taxon>
    </lineage>
</organism>
<evidence type="ECO:0000313" key="3">
    <source>
        <dbReference type="EMBL" id="CAD8334054.1"/>
    </source>
</evidence>
<keyword evidence="1" id="KW-0472">Membrane</keyword>
<feature type="chain" id="PRO_5031572066" description="EamA domain-containing protein" evidence="2">
    <location>
        <begin position="23"/>
        <end position="256"/>
    </location>
</feature>
<feature type="transmembrane region" description="Helical" evidence="1">
    <location>
        <begin position="221"/>
        <end position="243"/>
    </location>
</feature>
<feature type="transmembrane region" description="Helical" evidence="1">
    <location>
        <begin position="163"/>
        <end position="182"/>
    </location>
</feature>
<feature type="transmembrane region" description="Helical" evidence="1">
    <location>
        <begin position="131"/>
        <end position="151"/>
    </location>
</feature>
<proteinExistence type="predicted"/>
<dbReference type="AlphaFoldDB" id="A0A7R9WU89"/>
<name>A0A7R9WU89_9STRA</name>
<keyword evidence="2" id="KW-0732">Signal</keyword>
<gene>
    <name evidence="3" type="ORF">CAUS1442_LOCUS6159</name>
</gene>
<sequence>MKASKILFGIVLFLSAGSGAFAWASAAATSAVVLKDYSGAAAGLFNNMRTPAALIAGSIVPLGLLGSVPVVEGDDSRTRLLKRGNILVAIASVLSEIIAITYSTIAINKLAEIQYPATASVVELVINHHELAWIGTNIHFLGGMLGFGLLVGNKAFLNFGHRVGKVAACWGVAAFLQCLSIVNRGIAMGSGTLEETSARIASNLFTLTTRYIFLVLKKADGVLSIASIGIFGMSLVLLAKLLLTNPESATPKNKTA</sequence>
<protein>
    <recommendedName>
        <fullName evidence="4">EamA domain-containing protein</fullName>
    </recommendedName>
</protein>
<feature type="signal peptide" evidence="2">
    <location>
        <begin position="1"/>
        <end position="22"/>
    </location>
</feature>
<evidence type="ECO:0000256" key="2">
    <source>
        <dbReference type="SAM" id="SignalP"/>
    </source>
</evidence>
<evidence type="ECO:0000256" key="1">
    <source>
        <dbReference type="SAM" id="Phobius"/>
    </source>
</evidence>
<dbReference type="EMBL" id="HBEF01009780">
    <property type="protein sequence ID" value="CAD8334054.1"/>
    <property type="molecule type" value="Transcribed_RNA"/>
</dbReference>
<keyword evidence="1" id="KW-1133">Transmembrane helix</keyword>
<reference evidence="3" key="1">
    <citation type="submission" date="2021-01" db="EMBL/GenBank/DDBJ databases">
        <authorList>
            <person name="Corre E."/>
            <person name="Pelletier E."/>
            <person name="Niang G."/>
            <person name="Scheremetjew M."/>
            <person name="Finn R."/>
            <person name="Kale V."/>
            <person name="Holt S."/>
            <person name="Cochrane G."/>
            <person name="Meng A."/>
            <person name="Brown T."/>
            <person name="Cohen L."/>
        </authorList>
    </citation>
    <scope>NUCLEOTIDE SEQUENCE</scope>
    <source>
        <strain evidence="3">CCMP3328</strain>
    </source>
</reference>
<feature type="transmembrane region" description="Helical" evidence="1">
    <location>
        <begin position="52"/>
        <end position="72"/>
    </location>
</feature>
<evidence type="ECO:0008006" key="4">
    <source>
        <dbReference type="Google" id="ProtNLM"/>
    </source>
</evidence>